<evidence type="ECO:0000313" key="5">
    <source>
        <dbReference type="Proteomes" id="UP000005317"/>
    </source>
</evidence>
<dbReference type="InterPro" id="IPR028098">
    <property type="entry name" value="Glyco_trans_4-like_N"/>
</dbReference>
<dbReference type="Pfam" id="PF13579">
    <property type="entry name" value="Glyco_trans_4_4"/>
    <property type="match status" value="1"/>
</dbReference>
<keyword evidence="4" id="KW-0808">Transferase</keyword>
<dbReference type="InterPro" id="IPR001296">
    <property type="entry name" value="Glyco_trans_1"/>
</dbReference>
<reference evidence="5" key="1">
    <citation type="journal article" date="2011" name="Stand. Genomic Sci.">
        <title>Genome sequence of the filamentous, gliding Thiothrix nivea neotype strain (JP2(T)).</title>
        <authorList>
            <person name="Lapidus A."/>
            <person name="Nolan M."/>
            <person name="Lucas S."/>
            <person name="Glavina Del Rio T."/>
            <person name="Tice H."/>
            <person name="Cheng J.F."/>
            <person name="Tapia R."/>
            <person name="Han C."/>
            <person name="Goodwin L."/>
            <person name="Pitluck S."/>
            <person name="Liolios K."/>
            <person name="Pagani I."/>
            <person name="Ivanova N."/>
            <person name="Huntemann M."/>
            <person name="Mavromatis K."/>
            <person name="Mikhailova N."/>
            <person name="Pati A."/>
            <person name="Chen A."/>
            <person name="Palaniappan K."/>
            <person name="Land M."/>
            <person name="Brambilla E.M."/>
            <person name="Rohde M."/>
            <person name="Abt B."/>
            <person name="Verbarg S."/>
            <person name="Goker M."/>
            <person name="Bristow J."/>
            <person name="Eisen J.A."/>
            <person name="Markowitz V."/>
            <person name="Hugenholtz P."/>
            <person name="Kyrpides N.C."/>
            <person name="Klenk H.P."/>
            <person name="Woyke T."/>
        </authorList>
    </citation>
    <scope>NUCLEOTIDE SEQUENCE [LARGE SCALE GENOMIC DNA]</scope>
    <source>
        <strain evidence="5">ATCC 35100 / DSM 5205 / JP2</strain>
    </source>
</reference>
<keyword evidence="5" id="KW-1185">Reference proteome</keyword>
<dbReference type="OrthoDB" id="9790710at2"/>
<protein>
    <submittedName>
        <fullName evidence="4">Glycosyl transferase group 1</fullName>
    </submittedName>
</protein>
<name>A0A656HCS4_THINJ</name>
<dbReference type="Pfam" id="PF00534">
    <property type="entry name" value="Glycos_transf_1"/>
    <property type="match status" value="1"/>
</dbReference>
<dbReference type="CDD" id="cd03808">
    <property type="entry name" value="GT4_CapM-like"/>
    <property type="match status" value="1"/>
</dbReference>
<feature type="domain" description="Glycosyl transferase family 1" evidence="2">
    <location>
        <begin position="214"/>
        <end position="372"/>
    </location>
</feature>
<gene>
    <name evidence="4" type="ORF">Thini_0179</name>
</gene>
<dbReference type="EMBL" id="JH651384">
    <property type="protein sequence ID" value="EIJ32845.1"/>
    <property type="molecule type" value="Genomic_DNA"/>
</dbReference>
<evidence type="ECO:0000259" key="3">
    <source>
        <dbReference type="Pfam" id="PF13579"/>
    </source>
</evidence>
<feature type="domain" description="Glycosyltransferase subfamily 4-like N-terminal" evidence="3">
    <location>
        <begin position="48"/>
        <end position="190"/>
    </location>
</feature>
<dbReference type="Gene3D" id="3.40.50.2000">
    <property type="entry name" value="Glycogen Phosphorylase B"/>
    <property type="match status" value="2"/>
</dbReference>
<dbReference type="AlphaFoldDB" id="A0A656HCS4"/>
<dbReference type="GO" id="GO:0016757">
    <property type="term" value="F:glycosyltransferase activity"/>
    <property type="evidence" value="ECO:0007669"/>
    <property type="project" value="InterPro"/>
</dbReference>
<evidence type="ECO:0000256" key="1">
    <source>
        <dbReference type="SAM" id="MobiDB-lite"/>
    </source>
</evidence>
<dbReference type="Proteomes" id="UP000005317">
    <property type="component" value="Unassembled WGS sequence"/>
</dbReference>
<dbReference type="PANTHER" id="PTHR12526">
    <property type="entry name" value="GLYCOSYLTRANSFERASE"/>
    <property type="match status" value="1"/>
</dbReference>
<accession>A0A656HCS4</accession>
<organism evidence="4 5">
    <name type="scientific">Thiothrix nivea (strain ATCC 35100 / DSM 5205 / JP2)</name>
    <dbReference type="NCBI Taxonomy" id="870187"/>
    <lineage>
        <taxon>Bacteria</taxon>
        <taxon>Pseudomonadati</taxon>
        <taxon>Pseudomonadota</taxon>
        <taxon>Gammaproteobacteria</taxon>
        <taxon>Thiotrichales</taxon>
        <taxon>Thiotrichaceae</taxon>
        <taxon>Thiothrix</taxon>
    </lineage>
</organism>
<feature type="region of interest" description="Disordered" evidence="1">
    <location>
        <begin position="397"/>
        <end position="416"/>
    </location>
</feature>
<sequence length="416" mass="45970">MGLPAPYYTAITDKANKMKILEVCTVSSSAYALVFHRACALNQRLAGKVRVDLLCIDGPEVALMQEQGMNVVTTALHRSLNPLQLMRSAWNLRRAIRAGGYDAVHLHFGVPGLVGRFLAFFDRQTVWIYQSHGYSIAENTGVLARKVFLLIEKLLKPTVRYSLFQLRSDMELAREYRLLEEAQMVFLGNGIDLGRFSPNVPPIIPTPSPARGEGSEEHPTVFGMVARFEPIKNHTLLLDAVGLLAKQTRHFRVKLIGQGHLLADVEATIRAKGLEDVVEILAYSNDMPAFYQSIDVGMLTSFAEGIPRALIEPMACGKPVICTDVKGSREAVIDRETGFKTPLDAPETLAGHMLWLIRNPSQRLAMGKTARAHVEQHFSEARVLDILSDIYLSCTQTPDTSPGKGEPNIPSQEAKA</sequence>
<evidence type="ECO:0000259" key="2">
    <source>
        <dbReference type="Pfam" id="PF00534"/>
    </source>
</evidence>
<evidence type="ECO:0000313" key="4">
    <source>
        <dbReference type="EMBL" id="EIJ32845.1"/>
    </source>
</evidence>
<proteinExistence type="predicted"/>
<dbReference type="SUPFAM" id="SSF53756">
    <property type="entry name" value="UDP-Glycosyltransferase/glycogen phosphorylase"/>
    <property type="match status" value="1"/>
</dbReference>
<dbReference type="GO" id="GO:1901135">
    <property type="term" value="P:carbohydrate derivative metabolic process"/>
    <property type="evidence" value="ECO:0007669"/>
    <property type="project" value="UniProtKB-ARBA"/>
</dbReference>